<evidence type="ECO:0000313" key="3">
    <source>
        <dbReference type="EMBL" id="WOC32661.1"/>
    </source>
</evidence>
<dbReference type="RefSeq" id="WP_275846132.1">
    <property type="nucleotide sequence ID" value="NZ_CP135996.1"/>
</dbReference>
<protein>
    <submittedName>
        <fullName evidence="3">Sialate O-acetylesterase</fullName>
    </submittedName>
</protein>
<dbReference type="Proteomes" id="UP001300604">
    <property type="component" value="Chromosome"/>
</dbReference>
<keyword evidence="1" id="KW-0378">Hydrolase</keyword>
<keyword evidence="4" id="KW-1185">Reference proteome</keyword>
<dbReference type="Pfam" id="PF03629">
    <property type="entry name" value="SASA"/>
    <property type="match status" value="1"/>
</dbReference>
<reference evidence="3" key="2">
    <citation type="submission" date="2024-06" db="EMBL/GenBank/DDBJ databases">
        <title>Caproicibacterium argilliputei sp. nov, a novel caproic acid producing anaerobic bacterium isolated from pit mud.</title>
        <authorList>
            <person name="Xia S."/>
        </authorList>
    </citation>
    <scope>NUCLEOTIDE SEQUENCE</scope>
    <source>
        <strain evidence="3">ZCY20-5</strain>
    </source>
</reference>
<dbReference type="SUPFAM" id="SSF52266">
    <property type="entry name" value="SGNH hydrolase"/>
    <property type="match status" value="1"/>
</dbReference>
<accession>A0AA97DC12</accession>
<dbReference type="Gene3D" id="3.40.50.1110">
    <property type="entry name" value="SGNH hydrolase"/>
    <property type="match status" value="1"/>
</dbReference>
<dbReference type="PANTHER" id="PTHR22901:SF0">
    <property type="entry name" value="SIALATE O-ACETYLESTERASE"/>
    <property type="match status" value="1"/>
</dbReference>
<reference evidence="3" key="1">
    <citation type="submission" date="2023-09" db="EMBL/GenBank/DDBJ databases">
        <authorList>
            <person name="Zeng C."/>
        </authorList>
    </citation>
    <scope>NUCLEOTIDE SEQUENCE</scope>
    <source>
        <strain evidence="3">ZCY20-5</strain>
    </source>
</reference>
<dbReference type="GO" id="GO:0005975">
    <property type="term" value="P:carbohydrate metabolic process"/>
    <property type="evidence" value="ECO:0007669"/>
    <property type="project" value="TreeGrafter"/>
</dbReference>
<organism evidence="3 4">
    <name type="scientific">Caproicibacterium argilliputei</name>
    <dbReference type="NCBI Taxonomy" id="3030016"/>
    <lineage>
        <taxon>Bacteria</taxon>
        <taxon>Bacillati</taxon>
        <taxon>Bacillota</taxon>
        <taxon>Clostridia</taxon>
        <taxon>Eubacteriales</taxon>
        <taxon>Oscillospiraceae</taxon>
        <taxon>Caproicibacterium</taxon>
    </lineage>
</organism>
<gene>
    <name evidence="3" type="ORF">PXC00_01965</name>
</gene>
<dbReference type="InterPro" id="IPR005181">
    <property type="entry name" value="SASA"/>
</dbReference>
<dbReference type="EMBL" id="CP135996">
    <property type="protein sequence ID" value="WOC32661.1"/>
    <property type="molecule type" value="Genomic_DNA"/>
</dbReference>
<proteinExistence type="predicted"/>
<evidence type="ECO:0000256" key="1">
    <source>
        <dbReference type="ARBA" id="ARBA00022801"/>
    </source>
</evidence>
<dbReference type="AlphaFoldDB" id="A0AA97DC12"/>
<evidence type="ECO:0000259" key="2">
    <source>
        <dbReference type="Pfam" id="PF03629"/>
    </source>
</evidence>
<dbReference type="InterPro" id="IPR039329">
    <property type="entry name" value="SIAE"/>
</dbReference>
<feature type="domain" description="Sialate O-acetylesterase" evidence="2">
    <location>
        <begin position="274"/>
        <end position="399"/>
    </location>
</feature>
<dbReference type="InterPro" id="IPR036514">
    <property type="entry name" value="SGNH_hydro_sf"/>
</dbReference>
<name>A0AA97DC12_9FIRM</name>
<evidence type="ECO:0000313" key="4">
    <source>
        <dbReference type="Proteomes" id="UP001300604"/>
    </source>
</evidence>
<dbReference type="KEGG" id="carl:PXC00_01965"/>
<dbReference type="PANTHER" id="PTHR22901">
    <property type="entry name" value="SIALATE O-ACETYLESTERASE"/>
    <property type="match status" value="1"/>
</dbReference>
<sequence length="508" mass="56286">MEKKTLRCAAVFSDHMVLQREKAACIFGSGRTGSCVTAEIDGCAAQTLVRDGAWRLCLPPHKAGGPFTLTVSDGETSCRFSDVLFGEVWLAGGQSNMELELQNCKNGRAALAACANASLRFYNVSKCAVLDAAVQAEQKNRWRVSGTEACADVSAVAYFCARRLQQELQVPVGIIDCYWGGTSISCWMPEAQLRRSAAGEKYLTDFAAEVGNKTDEAYDQEMQVYNAAYQSWDARVKAARVQNPDIPWEALNQICGPCPWPQPVGRQSPFRPAGLYTTMVQRVVPYTLRGFLYYQGEQDWASCHDYGEMMWYLIDQWRTDWQEDALPFLFVQLPMYIAKEDWEKGEDGRHFCYLREQQARVSRFVQNTGLASALDCGEFDNIHPLEKQTVGERLALQALQKVYGKPLEADSPAAVSCFPEGGGLRIRFAHTAGGLRLSGACRDAFGCAFEVAGEDGRFFPAQAEVGQDSVCLSCAQVPYPVHARYAWYSYGPTPLYGGSGLPALPFRF</sequence>
<dbReference type="GO" id="GO:0001681">
    <property type="term" value="F:sialate O-acetylesterase activity"/>
    <property type="evidence" value="ECO:0007669"/>
    <property type="project" value="InterPro"/>
</dbReference>